<dbReference type="Gene3D" id="3.40.50.300">
    <property type="entry name" value="P-loop containing nucleotide triphosphate hydrolases"/>
    <property type="match status" value="1"/>
</dbReference>
<comment type="caution">
    <text evidence="3">The sequence shown here is derived from an EMBL/GenBank/DDBJ whole genome shotgun (WGS) entry which is preliminary data.</text>
</comment>
<feature type="region of interest" description="Disordered" evidence="1">
    <location>
        <begin position="82"/>
        <end position="144"/>
    </location>
</feature>
<dbReference type="PANTHER" id="PTHR42759:SF1">
    <property type="entry name" value="MAGNESIUM-CHELATASE SUBUNIT CHLD"/>
    <property type="match status" value="1"/>
</dbReference>
<feature type="compositionally biased region" description="Low complexity" evidence="1">
    <location>
        <begin position="109"/>
        <end position="126"/>
    </location>
</feature>
<dbReference type="Proteomes" id="UP000233766">
    <property type="component" value="Unassembled WGS sequence"/>
</dbReference>
<evidence type="ECO:0000313" key="3">
    <source>
        <dbReference type="EMBL" id="PKV79352.1"/>
    </source>
</evidence>
<sequence length="402" mass="39860">MTVTATAAASTAAPRLGNGELRSMVAEVLAGDPAAEFGPRDVAKILGRSSGAVGNALKALAAAGLAEQCGDKPLRFRATADTATATDASGTATPAPAPATGAPRRRAASKPAPATAPTAAPTAATRAPRRRGAPAPVPMPVPAAPKVRAGGQEYRVRELGGRADVEVLAAMREAGLAVLLYGPRGAGRSALVRAAHGEVVTMHGAEALTVAQVVGEAVPDPDGTVVFAEGPLVRAMREGAVLFVDDVAGLSGAVLEVVVAAMEGRREIVVPGNGGEVVKAAPGFAVVAGLDATVLPEALAARFALRVVVGSDDELAEALGADPGVVRVARELASRRDAGEAGWVPPLRELMNFAVIAAATDTATAAVNLIGAAPVAERALVAEVVGSVFGTGGAVLALGGCL</sequence>
<evidence type="ECO:0000259" key="2">
    <source>
        <dbReference type="Pfam" id="PF07728"/>
    </source>
</evidence>
<name>A0A2N3VCI7_9NOCA</name>
<dbReference type="OrthoDB" id="9808317at2"/>
<feature type="domain" description="ATPase dynein-related AAA" evidence="2">
    <location>
        <begin position="178"/>
        <end position="288"/>
    </location>
</feature>
<dbReference type="PANTHER" id="PTHR42759">
    <property type="entry name" value="MOXR FAMILY PROTEIN"/>
    <property type="match status" value="1"/>
</dbReference>
<dbReference type="RefSeq" id="WP_101468421.1">
    <property type="nucleotide sequence ID" value="NZ_PJMW01000002.1"/>
</dbReference>
<reference evidence="3 4" key="1">
    <citation type="submission" date="2017-12" db="EMBL/GenBank/DDBJ databases">
        <title>Sequencing the genomes of 1000 Actinobacteria strains.</title>
        <authorList>
            <person name="Klenk H.-P."/>
        </authorList>
    </citation>
    <scope>NUCLEOTIDE SEQUENCE [LARGE SCALE GENOMIC DNA]</scope>
    <source>
        <strain evidence="3 4">DSM 44489</strain>
    </source>
</reference>
<gene>
    <name evidence="3" type="ORF">ATK86_3744</name>
</gene>
<proteinExistence type="predicted"/>
<dbReference type="GO" id="GO:0016887">
    <property type="term" value="F:ATP hydrolysis activity"/>
    <property type="evidence" value="ECO:0007669"/>
    <property type="project" value="InterPro"/>
</dbReference>
<dbReference type="EMBL" id="PJMW01000002">
    <property type="protein sequence ID" value="PKV79352.1"/>
    <property type="molecule type" value="Genomic_DNA"/>
</dbReference>
<dbReference type="InterPro" id="IPR011704">
    <property type="entry name" value="ATPase_dyneun-rel_AAA"/>
</dbReference>
<dbReference type="GO" id="GO:0005524">
    <property type="term" value="F:ATP binding"/>
    <property type="evidence" value="ECO:0007669"/>
    <property type="project" value="InterPro"/>
</dbReference>
<keyword evidence="4" id="KW-1185">Reference proteome</keyword>
<protein>
    <submittedName>
        <fullName evidence="3">Dynein-related subfamily AAA family protein</fullName>
    </submittedName>
</protein>
<dbReference type="InterPro" id="IPR027417">
    <property type="entry name" value="P-loop_NTPase"/>
</dbReference>
<dbReference type="AlphaFoldDB" id="A0A2N3VCI7"/>
<accession>A0A2N3VCI7</accession>
<organism evidence="3 4">
    <name type="scientific">Nocardia fluminea</name>
    <dbReference type="NCBI Taxonomy" id="134984"/>
    <lineage>
        <taxon>Bacteria</taxon>
        <taxon>Bacillati</taxon>
        <taxon>Actinomycetota</taxon>
        <taxon>Actinomycetes</taxon>
        <taxon>Mycobacteriales</taxon>
        <taxon>Nocardiaceae</taxon>
        <taxon>Nocardia</taxon>
    </lineage>
</organism>
<feature type="compositionally biased region" description="Low complexity" evidence="1">
    <location>
        <begin position="82"/>
        <end position="102"/>
    </location>
</feature>
<dbReference type="SUPFAM" id="SSF52540">
    <property type="entry name" value="P-loop containing nucleoside triphosphate hydrolases"/>
    <property type="match status" value="1"/>
</dbReference>
<dbReference type="InterPro" id="IPR050764">
    <property type="entry name" value="CbbQ/NirQ/NorQ/GpvN"/>
</dbReference>
<dbReference type="Pfam" id="PF07728">
    <property type="entry name" value="AAA_5"/>
    <property type="match status" value="1"/>
</dbReference>
<evidence type="ECO:0000313" key="4">
    <source>
        <dbReference type="Proteomes" id="UP000233766"/>
    </source>
</evidence>
<evidence type="ECO:0000256" key="1">
    <source>
        <dbReference type="SAM" id="MobiDB-lite"/>
    </source>
</evidence>